<dbReference type="OrthoDB" id="1935146at2759"/>
<dbReference type="Gene3D" id="2.130.10.10">
    <property type="entry name" value="YVTN repeat-like/Quinoprotein amine dehydrogenase"/>
    <property type="match status" value="1"/>
</dbReference>
<evidence type="ECO:0000256" key="3">
    <source>
        <dbReference type="ARBA" id="ARBA00022574"/>
    </source>
</evidence>
<evidence type="ECO:0000256" key="7">
    <source>
        <dbReference type="SAM" id="MobiDB-lite"/>
    </source>
</evidence>
<evidence type="ECO:0000256" key="2">
    <source>
        <dbReference type="ARBA" id="ARBA00022552"/>
    </source>
</evidence>
<evidence type="ECO:0000256" key="4">
    <source>
        <dbReference type="ARBA" id="ARBA00022737"/>
    </source>
</evidence>
<keyword evidence="2" id="KW-0698">rRNA processing</keyword>
<gene>
    <name evidence="8" type="primary">Utp18</name>
    <name evidence="8" type="ORF">Anas_07113</name>
</gene>
<dbReference type="SMART" id="SM00320">
    <property type="entry name" value="WD40"/>
    <property type="match status" value="6"/>
</dbReference>
<dbReference type="Pfam" id="PF00400">
    <property type="entry name" value="WD40"/>
    <property type="match status" value="1"/>
</dbReference>
<organism evidence="8 9">
    <name type="scientific">Armadillidium nasatum</name>
    <dbReference type="NCBI Taxonomy" id="96803"/>
    <lineage>
        <taxon>Eukaryota</taxon>
        <taxon>Metazoa</taxon>
        <taxon>Ecdysozoa</taxon>
        <taxon>Arthropoda</taxon>
        <taxon>Crustacea</taxon>
        <taxon>Multicrustacea</taxon>
        <taxon>Malacostraca</taxon>
        <taxon>Eumalacostraca</taxon>
        <taxon>Peracarida</taxon>
        <taxon>Isopoda</taxon>
        <taxon>Oniscidea</taxon>
        <taxon>Crinocheta</taxon>
        <taxon>Armadillidiidae</taxon>
        <taxon>Armadillidium</taxon>
    </lineage>
</organism>
<dbReference type="PANTHER" id="PTHR18359">
    <property type="entry name" value="WD-REPEAT PROTEIN-RELATED"/>
    <property type="match status" value="1"/>
</dbReference>
<evidence type="ECO:0000313" key="8">
    <source>
        <dbReference type="EMBL" id="KAB7500568.1"/>
    </source>
</evidence>
<dbReference type="InterPro" id="IPR045161">
    <property type="entry name" value="Utp18"/>
</dbReference>
<keyword evidence="9" id="KW-1185">Reference proteome</keyword>
<comment type="caution">
    <text evidence="8">The sequence shown here is derived from an EMBL/GenBank/DDBJ whole genome shotgun (WGS) entry which is preliminary data.</text>
</comment>
<feature type="compositionally biased region" description="Basic residues" evidence="7">
    <location>
        <begin position="31"/>
        <end position="40"/>
    </location>
</feature>
<dbReference type="GO" id="GO:0032040">
    <property type="term" value="C:small-subunit processome"/>
    <property type="evidence" value="ECO:0007669"/>
    <property type="project" value="TreeGrafter"/>
</dbReference>
<dbReference type="GO" id="GO:0006364">
    <property type="term" value="P:rRNA processing"/>
    <property type="evidence" value="ECO:0007669"/>
    <property type="project" value="UniProtKB-KW"/>
</dbReference>
<feature type="compositionally biased region" description="Low complexity" evidence="7">
    <location>
        <begin position="75"/>
        <end position="96"/>
    </location>
</feature>
<feature type="compositionally biased region" description="Basic residues" evidence="7">
    <location>
        <begin position="54"/>
        <end position="67"/>
    </location>
</feature>
<evidence type="ECO:0000313" key="9">
    <source>
        <dbReference type="Proteomes" id="UP000326759"/>
    </source>
</evidence>
<evidence type="ECO:0000256" key="1">
    <source>
        <dbReference type="ARBA" id="ARBA00004604"/>
    </source>
</evidence>
<feature type="compositionally biased region" description="Basic and acidic residues" evidence="7">
    <location>
        <begin position="18"/>
        <end position="30"/>
    </location>
</feature>
<dbReference type="InterPro" id="IPR036322">
    <property type="entry name" value="WD40_repeat_dom_sf"/>
</dbReference>
<comment type="similarity">
    <text evidence="6">Belongs to the WD repeat UTP18 family.</text>
</comment>
<dbReference type="EMBL" id="SEYY01013599">
    <property type="protein sequence ID" value="KAB7500568.1"/>
    <property type="molecule type" value="Genomic_DNA"/>
</dbReference>
<dbReference type="AlphaFoldDB" id="A0A5N5T3R2"/>
<keyword evidence="4" id="KW-0677">Repeat</keyword>
<keyword evidence="3" id="KW-0853">WD repeat</keyword>
<evidence type="ECO:0000256" key="6">
    <source>
        <dbReference type="ARBA" id="ARBA00025767"/>
    </source>
</evidence>
<sequence length="582" mass="65501">MDTFEKNIFIDTKGSVKQKRDLPKKGEIKKNVHNVKRKNKVFNQKKERDETTRKKVVIQKPKPKKDRFGKNIFINSKGNPSKSSIKNNKMSLNKNNKNGKPKKGKESKIDMKKKIFNNLRRKYDLFNKKSNETREKQLTEFLFGSIADTEENAEDVNVSTTISEQTDSEVDPSLTEMKPVWTDDDDLVSVKDVVSTYSKARGSRGTAEQSENKYKKALEEKFSQVFGSTPEWAQLDRKVVDEDEEEENDLGKKTSVYISQDEWGKLPKTILAYKMVSPLNKEGNEGKIIRSIDFLSELKIALVGGFSSETYGVVTLFQFNGKENFKIKSVVFPNFPVKCARFLPSKKQFVVGSNLFSRFFVYDIEKGKKIDVPARNVEEKKTAKAFEISPDGKYIAFVLSGGQISFYDVNSLSHFESFQIPCEAKSISFANDSTTLYVAGSNGQIYVFDLIEWRCRHSFYDEGCIETTAISVSPNEKLLACGSSSGIINVYQTLNLSSSNNPPPCKVFGCLVTPVTCLAFNSTSEILAAASSLKENAIKLIHTGSMTVFANFPGSYSFKRINTLSFSPDSKYLVMGDNNKKA</sequence>
<comment type="subcellular location">
    <subcellularLocation>
        <location evidence="1">Nucleus</location>
        <location evidence="1">Nucleolus</location>
    </subcellularLocation>
</comment>
<protein>
    <submittedName>
        <fullName evidence="8">U3 small nucleolar RNA-associated protein 18-like protein</fullName>
    </submittedName>
</protein>
<feature type="non-terminal residue" evidence="8">
    <location>
        <position position="582"/>
    </location>
</feature>
<dbReference type="InterPro" id="IPR015943">
    <property type="entry name" value="WD40/YVTN_repeat-like_dom_sf"/>
</dbReference>
<proteinExistence type="inferred from homology"/>
<reference evidence="8 9" key="1">
    <citation type="journal article" date="2019" name="PLoS Biol.">
        <title>Sex chromosomes control vertical transmission of feminizing Wolbachia symbionts in an isopod.</title>
        <authorList>
            <person name="Becking T."/>
            <person name="Chebbi M.A."/>
            <person name="Giraud I."/>
            <person name="Moumen B."/>
            <person name="Laverre T."/>
            <person name="Caubet Y."/>
            <person name="Peccoud J."/>
            <person name="Gilbert C."/>
            <person name="Cordaux R."/>
        </authorList>
    </citation>
    <scope>NUCLEOTIDE SEQUENCE [LARGE SCALE GENOMIC DNA]</scope>
    <source>
        <strain evidence="8">ANa2</strain>
        <tissue evidence="8">Whole body excluding digestive tract and cuticle</tissue>
    </source>
</reference>
<dbReference type="GO" id="GO:0034388">
    <property type="term" value="C:Pwp2p-containing subcomplex of 90S preribosome"/>
    <property type="evidence" value="ECO:0007669"/>
    <property type="project" value="TreeGrafter"/>
</dbReference>
<dbReference type="InterPro" id="IPR001680">
    <property type="entry name" value="WD40_rpt"/>
</dbReference>
<keyword evidence="5" id="KW-0539">Nucleus</keyword>
<accession>A0A5N5T3R2</accession>
<feature type="region of interest" description="Disordered" evidence="7">
    <location>
        <begin position="14"/>
        <end position="107"/>
    </location>
</feature>
<evidence type="ECO:0000256" key="5">
    <source>
        <dbReference type="ARBA" id="ARBA00023242"/>
    </source>
</evidence>
<dbReference type="PANTHER" id="PTHR18359:SF0">
    <property type="entry name" value="U3 SMALL NUCLEOLAR RNA-ASSOCIATED PROTEIN 18 HOMOLOG"/>
    <property type="match status" value="1"/>
</dbReference>
<dbReference type="Proteomes" id="UP000326759">
    <property type="component" value="Unassembled WGS sequence"/>
</dbReference>
<name>A0A5N5T3R2_9CRUS</name>
<dbReference type="SUPFAM" id="SSF50978">
    <property type="entry name" value="WD40 repeat-like"/>
    <property type="match status" value="1"/>
</dbReference>
<feature type="compositionally biased region" description="Basic and acidic residues" evidence="7">
    <location>
        <begin position="44"/>
        <end position="53"/>
    </location>
</feature>